<keyword evidence="6" id="KW-0813">Transport</keyword>
<keyword evidence="2 6" id="KW-0812">Transmembrane</keyword>
<evidence type="ECO:0000256" key="1">
    <source>
        <dbReference type="ARBA" id="ARBA00006921"/>
    </source>
</evidence>
<keyword evidence="4 6" id="KW-1133">Transmembrane helix</keyword>
<reference evidence="7 8" key="1">
    <citation type="submission" date="2024-01" db="EMBL/GenBank/DDBJ databases">
        <title>The genomes of 5 underutilized Papilionoideae crops provide insights into root nodulation and disease resistance.</title>
        <authorList>
            <person name="Yuan L."/>
        </authorList>
    </citation>
    <scope>NUCLEOTIDE SEQUENCE [LARGE SCALE GENOMIC DNA]</scope>
    <source>
        <strain evidence="7">LY-2023</strain>
        <tissue evidence="7">Leaf</tissue>
    </source>
</reference>
<dbReference type="GO" id="GO:0005886">
    <property type="term" value="C:plasma membrane"/>
    <property type="evidence" value="ECO:0007669"/>
    <property type="project" value="TreeGrafter"/>
</dbReference>
<evidence type="ECO:0000256" key="5">
    <source>
        <dbReference type="ARBA" id="ARBA00023136"/>
    </source>
</evidence>
<gene>
    <name evidence="7" type="ORF">RJT34_22157</name>
</gene>
<sequence>MKMHMSLYWGKDATVLFSEWPNHSVGMYILAILFVFFLAIIAELISNQPIIKPGTNPIKGGLIQTTLYLFRISFLYLVMLAVMSFNLGILIAAVAGHTLGFFLAQSRALALANTQQDSSTAPKV</sequence>
<evidence type="ECO:0000256" key="3">
    <source>
        <dbReference type="ARBA" id="ARBA00022796"/>
    </source>
</evidence>
<dbReference type="InterPro" id="IPR007274">
    <property type="entry name" value="Cop_transporter"/>
</dbReference>
<keyword evidence="8" id="KW-1185">Reference proteome</keyword>
<protein>
    <recommendedName>
        <fullName evidence="6">Copper transport protein</fullName>
    </recommendedName>
</protein>
<comment type="similarity">
    <text evidence="1 6">Belongs to the copper transporter (Ctr) (TC 1.A.56) family. SLC31A subfamily.</text>
</comment>
<dbReference type="PANTHER" id="PTHR12483">
    <property type="entry name" value="SOLUTE CARRIER FAMILY 31 COPPER TRANSPORTERS"/>
    <property type="match status" value="1"/>
</dbReference>
<evidence type="ECO:0000313" key="7">
    <source>
        <dbReference type="EMBL" id="KAK7286852.1"/>
    </source>
</evidence>
<evidence type="ECO:0000256" key="6">
    <source>
        <dbReference type="RuleBase" id="RU367022"/>
    </source>
</evidence>
<accession>A0AAN9IV36</accession>
<evidence type="ECO:0000313" key="8">
    <source>
        <dbReference type="Proteomes" id="UP001359559"/>
    </source>
</evidence>
<comment type="caution">
    <text evidence="7">The sequence shown here is derived from an EMBL/GenBank/DDBJ whole genome shotgun (WGS) entry which is preliminary data.</text>
</comment>
<dbReference type="Pfam" id="PF04145">
    <property type="entry name" value="Ctr"/>
    <property type="match status" value="2"/>
</dbReference>
<keyword evidence="6" id="KW-0406">Ion transport</keyword>
<organism evidence="7 8">
    <name type="scientific">Clitoria ternatea</name>
    <name type="common">Butterfly pea</name>
    <dbReference type="NCBI Taxonomy" id="43366"/>
    <lineage>
        <taxon>Eukaryota</taxon>
        <taxon>Viridiplantae</taxon>
        <taxon>Streptophyta</taxon>
        <taxon>Embryophyta</taxon>
        <taxon>Tracheophyta</taxon>
        <taxon>Spermatophyta</taxon>
        <taxon>Magnoliopsida</taxon>
        <taxon>eudicotyledons</taxon>
        <taxon>Gunneridae</taxon>
        <taxon>Pentapetalae</taxon>
        <taxon>rosids</taxon>
        <taxon>fabids</taxon>
        <taxon>Fabales</taxon>
        <taxon>Fabaceae</taxon>
        <taxon>Papilionoideae</taxon>
        <taxon>50 kb inversion clade</taxon>
        <taxon>NPAAA clade</taxon>
        <taxon>indigoferoid/millettioid clade</taxon>
        <taxon>Phaseoleae</taxon>
        <taxon>Clitoria</taxon>
    </lineage>
</organism>
<dbReference type="AlphaFoldDB" id="A0AAN9IV36"/>
<keyword evidence="6" id="KW-0186">Copper</keyword>
<dbReference type="EMBL" id="JAYKXN010000005">
    <property type="protein sequence ID" value="KAK7286852.1"/>
    <property type="molecule type" value="Genomic_DNA"/>
</dbReference>
<keyword evidence="5 6" id="KW-0472">Membrane</keyword>
<name>A0AAN9IV36_CLITE</name>
<dbReference type="GO" id="GO:0005375">
    <property type="term" value="F:copper ion transmembrane transporter activity"/>
    <property type="evidence" value="ECO:0007669"/>
    <property type="project" value="UniProtKB-UniRule"/>
</dbReference>
<dbReference type="PANTHER" id="PTHR12483:SF126">
    <property type="entry name" value="COPPER TRANSPORT PROTEIN"/>
    <property type="match status" value="1"/>
</dbReference>
<feature type="transmembrane region" description="Helical" evidence="6">
    <location>
        <begin position="67"/>
        <end position="95"/>
    </location>
</feature>
<evidence type="ECO:0000256" key="4">
    <source>
        <dbReference type="ARBA" id="ARBA00022989"/>
    </source>
</evidence>
<proteinExistence type="inferred from homology"/>
<comment type="subcellular location">
    <subcellularLocation>
        <location evidence="6">Membrane</location>
        <topology evidence="6">Multi-pass membrane protein</topology>
    </subcellularLocation>
</comment>
<evidence type="ECO:0000256" key="2">
    <source>
        <dbReference type="ARBA" id="ARBA00022692"/>
    </source>
</evidence>
<dbReference type="Proteomes" id="UP001359559">
    <property type="component" value="Unassembled WGS sequence"/>
</dbReference>
<feature type="transmembrane region" description="Helical" evidence="6">
    <location>
        <begin position="25"/>
        <end position="46"/>
    </location>
</feature>
<keyword evidence="3 6" id="KW-0187">Copper transport</keyword>